<reference evidence="3 4" key="1">
    <citation type="submission" date="2016-07" db="EMBL/GenBank/DDBJ databases">
        <title>Characterization of isolates of Eisenbergiella tayi derived from blood cultures, using whole genome sequencing.</title>
        <authorList>
            <person name="Burdz T."/>
            <person name="Wiebe D."/>
            <person name="Huynh C."/>
            <person name="Bernard K."/>
        </authorList>
    </citation>
    <scope>NUCLEOTIDE SEQUENCE [LARGE SCALE GENOMIC DNA]</scope>
    <source>
        <strain evidence="3 4">NML 110608</strain>
    </source>
</reference>
<comment type="caution">
    <text evidence="3">The sequence shown here is derived from an EMBL/GenBank/DDBJ whole genome shotgun (WGS) entry which is preliminary data.</text>
</comment>
<feature type="chain" id="PRO_5038464956" evidence="2">
    <location>
        <begin position="24"/>
        <end position="566"/>
    </location>
</feature>
<dbReference type="PANTHER" id="PTHR43649:SF33">
    <property type="entry name" value="POLYGALACTURONAN_RHAMNOGALACTURONAN-BINDING PROTEIN YTCQ"/>
    <property type="match status" value="1"/>
</dbReference>
<gene>
    <name evidence="3" type="primary">lipO_35</name>
    <name evidence="3" type="ORF">BEI61_03247</name>
</gene>
<dbReference type="AlphaFoldDB" id="A0A1E3AFG3"/>
<dbReference type="Proteomes" id="UP000094067">
    <property type="component" value="Unassembled WGS sequence"/>
</dbReference>
<dbReference type="PROSITE" id="PS51257">
    <property type="entry name" value="PROKAR_LIPOPROTEIN"/>
    <property type="match status" value="1"/>
</dbReference>
<evidence type="ECO:0000313" key="3">
    <source>
        <dbReference type="EMBL" id="ODM07357.1"/>
    </source>
</evidence>
<evidence type="ECO:0000256" key="1">
    <source>
        <dbReference type="ARBA" id="ARBA00022729"/>
    </source>
</evidence>
<keyword evidence="1 2" id="KW-0732">Signal</keyword>
<dbReference type="Gene3D" id="3.40.190.10">
    <property type="entry name" value="Periplasmic binding protein-like II"/>
    <property type="match status" value="2"/>
</dbReference>
<name>A0A1E3AFG3_9FIRM</name>
<accession>A0A1E3AFG3</accession>
<dbReference type="RefSeq" id="WP_069153026.1">
    <property type="nucleotide sequence ID" value="NZ_MCGH01000002.1"/>
</dbReference>
<dbReference type="PANTHER" id="PTHR43649">
    <property type="entry name" value="ARABINOSE-BINDING PROTEIN-RELATED"/>
    <property type="match status" value="1"/>
</dbReference>
<dbReference type="EMBL" id="MCGH01000002">
    <property type="protein sequence ID" value="ODM07357.1"/>
    <property type="molecule type" value="Genomic_DNA"/>
</dbReference>
<sequence length="566" mass="62194">MRRNLKKPVALLTAALTAASLLAGCGDSSEEGAGADAGTQVNETDTAGAAAETPADSAETVETAGAEAGTYPLAEGGTLTYWLQLNPNVSANFTNLGDTELGKAWQEQTGVTIQFQHPAAGQEKEQFNLIVADGSLPDIMEWQWVKNYPGGPEKAIKDGVIIPLNDIFKEYCPNITKYLAENPDIDKMIKTDDGNYFAFPFIRGEDKLCYTVGGFVRQDWLEELGMEVPATVDEWHDVLTAFKEEKGAEAPLCFDWTNFKDSNPIAFAFKVGTANGTQFILDDQGKVAFAPAQEGYKDYLMTLNQWYNEGLLDRDIATLNGDQVTAKMTSGKAGTSVGWAASRMQLFMTSAQQSDPGYELVATPTPTTEKGAVPEYGYVENQFPDVSAAITTSCKNVELAAKFLDYGYSEAGHNMFNFGIEGVSYEMKNGKAEYSDIVINNPDGWPLAQSLAKYIRANYNGPFVQDLNYLEQYLQLPAVKECPSVWAVPDARKHTVPNITPTQEESKELATITNELGTYVSEMSLKFIFGTESFDNWDKYIETLQGMKLDRALEIENAALERYNAR</sequence>
<dbReference type="SUPFAM" id="SSF53850">
    <property type="entry name" value="Periplasmic binding protein-like II"/>
    <property type="match status" value="1"/>
</dbReference>
<dbReference type="InterPro" id="IPR050490">
    <property type="entry name" value="Bact_solute-bd_prot1"/>
</dbReference>
<proteinExistence type="predicted"/>
<evidence type="ECO:0000313" key="4">
    <source>
        <dbReference type="Proteomes" id="UP000094067"/>
    </source>
</evidence>
<dbReference type="PATRIC" id="fig|1432052.4.peg.3619"/>
<organism evidence="3 4">
    <name type="scientific">Eisenbergiella tayi</name>
    <dbReference type="NCBI Taxonomy" id="1432052"/>
    <lineage>
        <taxon>Bacteria</taxon>
        <taxon>Bacillati</taxon>
        <taxon>Bacillota</taxon>
        <taxon>Clostridia</taxon>
        <taxon>Lachnospirales</taxon>
        <taxon>Lachnospiraceae</taxon>
        <taxon>Eisenbergiella</taxon>
    </lineage>
</organism>
<feature type="signal peptide" evidence="2">
    <location>
        <begin position="1"/>
        <end position="23"/>
    </location>
</feature>
<evidence type="ECO:0000256" key="2">
    <source>
        <dbReference type="SAM" id="SignalP"/>
    </source>
</evidence>
<protein>
    <submittedName>
        <fullName evidence="3">Lipoprotein LipO</fullName>
    </submittedName>
</protein>
<keyword evidence="3" id="KW-0449">Lipoprotein</keyword>